<dbReference type="PANTHER" id="PTHR43105:SF4">
    <property type="entry name" value="PROTEIN YDEP"/>
    <property type="match status" value="1"/>
</dbReference>
<comment type="caution">
    <text evidence="12">The sequence shown here is derived from an EMBL/GenBank/DDBJ whole genome shotgun (WGS) entry which is preliminary data.</text>
</comment>
<dbReference type="Gene3D" id="3.40.228.10">
    <property type="entry name" value="Dimethylsulfoxide Reductase, domain 2"/>
    <property type="match status" value="1"/>
</dbReference>
<evidence type="ECO:0000313" key="12">
    <source>
        <dbReference type="EMBL" id="TLD72814.1"/>
    </source>
</evidence>
<dbReference type="InterPro" id="IPR041953">
    <property type="entry name" value="YdeP_MopB"/>
</dbReference>
<dbReference type="NCBIfam" id="TIGR01701">
    <property type="entry name" value="Fdhalpha-like"/>
    <property type="match status" value="1"/>
</dbReference>
<keyword evidence="8" id="KW-0408">Iron</keyword>
<dbReference type="InterPro" id="IPR010046">
    <property type="entry name" value="Mopterin_OxRdtse_a_bac"/>
</dbReference>
<evidence type="ECO:0000256" key="6">
    <source>
        <dbReference type="ARBA" id="ARBA00022723"/>
    </source>
</evidence>
<evidence type="ECO:0000256" key="4">
    <source>
        <dbReference type="ARBA" id="ARBA00022485"/>
    </source>
</evidence>
<dbReference type="PANTHER" id="PTHR43105">
    <property type="entry name" value="RESPIRATORY NITRATE REDUCTASE"/>
    <property type="match status" value="1"/>
</dbReference>
<keyword evidence="13" id="KW-1185">Reference proteome</keyword>
<protein>
    <submittedName>
        <fullName evidence="12">FdhF/YdeP family oxidoreductase</fullName>
    </submittedName>
</protein>
<dbReference type="InterPro" id="IPR006656">
    <property type="entry name" value="Mopterin_OxRdtase"/>
</dbReference>
<evidence type="ECO:0000313" key="13">
    <source>
        <dbReference type="Proteomes" id="UP000306196"/>
    </source>
</evidence>
<evidence type="ECO:0000256" key="8">
    <source>
        <dbReference type="ARBA" id="ARBA00023004"/>
    </source>
</evidence>
<dbReference type="Proteomes" id="UP000306196">
    <property type="component" value="Unassembled WGS sequence"/>
</dbReference>
<dbReference type="SUPFAM" id="SSF50692">
    <property type="entry name" value="ADC-like"/>
    <property type="match status" value="1"/>
</dbReference>
<keyword evidence="5" id="KW-0500">Molybdenum</keyword>
<accession>A0A5R8KKF7</accession>
<dbReference type="GO" id="GO:0016020">
    <property type="term" value="C:membrane"/>
    <property type="evidence" value="ECO:0007669"/>
    <property type="project" value="TreeGrafter"/>
</dbReference>
<feature type="domain" description="Molybdopterin oxidoreductase" evidence="11">
    <location>
        <begin position="133"/>
        <end position="511"/>
    </location>
</feature>
<dbReference type="EMBL" id="VAUV01000001">
    <property type="protein sequence ID" value="TLD72814.1"/>
    <property type="molecule type" value="Genomic_DNA"/>
</dbReference>
<organism evidence="12 13">
    <name type="scientific">Phragmitibacter flavus</name>
    <dbReference type="NCBI Taxonomy" id="2576071"/>
    <lineage>
        <taxon>Bacteria</taxon>
        <taxon>Pseudomonadati</taxon>
        <taxon>Verrucomicrobiota</taxon>
        <taxon>Verrucomicrobiia</taxon>
        <taxon>Verrucomicrobiales</taxon>
        <taxon>Verrucomicrobiaceae</taxon>
        <taxon>Phragmitibacter</taxon>
    </lineage>
</organism>
<dbReference type="GO" id="GO:0051539">
    <property type="term" value="F:4 iron, 4 sulfur cluster binding"/>
    <property type="evidence" value="ECO:0007669"/>
    <property type="project" value="UniProtKB-KW"/>
</dbReference>
<comment type="cofactor">
    <cofactor evidence="1">
        <name>Mo-bis(molybdopterin guanine dinucleotide)</name>
        <dbReference type="ChEBI" id="CHEBI:60539"/>
    </cofactor>
</comment>
<reference evidence="12 13" key="1">
    <citation type="submission" date="2019-05" db="EMBL/GenBank/DDBJ databases">
        <title>Verrucobacter flavum gen. nov., sp. nov. a new member of the family Verrucomicrobiaceae.</title>
        <authorList>
            <person name="Szuroczki S."/>
            <person name="Abbaszade G."/>
            <person name="Szabo A."/>
            <person name="Felfoldi T."/>
            <person name="Schumann P."/>
            <person name="Boka K."/>
            <person name="Keki Z."/>
            <person name="Toumi M."/>
            <person name="Toth E."/>
        </authorList>
    </citation>
    <scope>NUCLEOTIDE SEQUENCE [LARGE SCALE GENOMIC DNA]</scope>
    <source>
        <strain evidence="12 13">MG-N-17</strain>
    </source>
</reference>
<keyword evidence="7" id="KW-0560">Oxidoreductase</keyword>
<keyword evidence="9" id="KW-0411">Iron-sulfur</keyword>
<gene>
    <name evidence="12" type="ORF">FEM03_01715</name>
</gene>
<dbReference type="GO" id="GO:0008863">
    <property type="term" value="F:formate dehydrogenase (NAD+) activity"/>
    <property type="evidence" value="ECO:0007669"/>
    <property type="project" value="InterPro"/>
</dbReference>
<feature type="region of interest" description="Disordered" evidence="10">
    <location>
        <begin position="1"/>
        <end position="28"/>
    </location>
</feature>
<dbReference type="PIRSF" id="PIRSF000144">
    <property type="entry name" value="CbbBc"/>
    <property type="match status" value="1"/>
</dbReference>
<evidence type="ECO:0000256" key="3">
    <source>
        <dbReference type="ARBA" id="ARBA00010312"/>
    </source>
</evidence>
<evidence type="ECO:0000256" key="1">
    <source>
        <dbReference type="ARBA" id="ARBA00001942"/>
    </source>
</evidence>
<evidence type="ECO:0000256" key="9">
    <source>
        <dbReference type="ARBA" id="ARBA00023014"/>
    </source>
</evidence>
<proteinExistence type="inferred from homology"/>
<dbReference type="InterPro" id="IPR037951">
    <property type="entry name" value="MopB_CT_YdeP"/>
</dbReference>
<dbReference type="Pfam" id="PF00384">
    <property type="entry name" value="Molybdopterin"/>
    <property type="match status" value="1"/>
</dbReference>
<evidence type="ECO:0000256" key="5">
    <source>
        <dbReference type="ARBA" id="ARBA00022505"/>
    </source>
</evidence>
<evidence type="ECO:0000256" key="7">
    <source>
        <dbReference type="ARBA" id="ARBA00023002"/>
    </source>
</evidence>
<dbReference type="GO" id="GO:0030151">
    <property type="term" value="F:molybdenum ion binding"/>
    <property type="evidence" value="ECO:0007669"/>
    <property type="project" value="InterPro"/>
</dbReference>
<sequence length="775" mass="84593">MPSKVQTPEDSKKSLPAAQPPEELTGIHLGHPSHAAAGLPAVLSSMNHVMGQAGLLRGTQAMLTINQKDGFDCPSCAWPDPDDHRAKTEFCENGAKAIAAEATTRRATPAFFKQHTVAELAAESDYWLEQQGRLVEPMLLEAGADRYRAIDWDEAFQIVAEELNALPKVDDAIFYTSGRASNEAAFVYQLFVRQFGTNNLPDCSNMCHESSGAALKANVGIGKGSVTLRDIETAETIIVAGQNPGTNHPRMLSSLQMAVRHGAKVIAVNPLKEPGLLGFKHPQEVSGMLGISTPLSSQYLQVKLNGDMALFRGIAKALLELEDERSETVLDRKFLEEKTAGSAAYLEAVRATTWEQIEEYSGIERAEIIKLAEQSASREKKLITCWAMGLTQHKNAVASIQEIAHVHLLLGAVGRPGAGLCPVRGHSNVQGDRTMGIFEKMADSFHDKLDEVFQFKSPRKHGYDVVAAIKAMHAEAGKVFIALGGNFLSATPDTEFTATALRQCRLTVHIATKLNRSHLIHGRRALILPCLGRTEVDVQRGTEQFVTVEDSMGVVHKSQGALKPAGNQLRSETAIVCGMAAATLAGRSAVPWLEWAANYDLVRDKIEAVIPGFEDFNQRVRVSGGFYLPNCAREGWFDTPSGKAEFFANPLTVHQSAPGRLLLQTLRSHDQFNTTIYGLNDRYRGIGNERRVVFLNPEDMRERGIGPVKPVNIVGHWKGEERRANGFLAIPYDTPRGTAAAYFPEANVLVPIDSIADESLTPTSKAVEISLELVE</sequence>
<dbReference type="Gene3D" id="3.40.50.740">
    <property type="match status" value="1"/>
</dbReference>
<dbReference type="AlphaFoldDB" id="A0A5R8KKF7"/>
<dbReference type="CDD" id="cd02787">
    <property type="entry name" value="MopB_CT_ydeP"/>
    <property type="match status" value="1"/>
</dbReference>
<evidence type="ECO:0000256" key="2">
    <source>
        <dbReference type="ARBA" id="ARBA00001966"/>
    </source>
</evidence>
<evidence type="ECO:0000259" key="11">
    <source>
        <dbReference type="Pfam" id="PF00384"/>
    </source>
</evidence>
<keyword evidence="6" id="KW-0479">Metal-binding</keyword>
<keyword evidence="4" id="KW-0004">4Fe-4S</keyword>
<name>A0A5R8KKF7_9BACT</name>
<dbReference type="SUPFAM" id="SSF53706">
    <property type="entry name" value="Formate dehydrogenase/DMSO reductase, domains 1-3"/>
    <property type="match status" value="1"/>
</dbReference>
<evidence type="ECO:0000256" key="10">
    <source>
        <dbReference type="SAM" id="MobiDB-lite"/>
    </source>
</evidence>
<comment type="cofactor">
    <cofactor evidence="2">
        <name>[4Fe-4S] cluster</name>
        <dbReference type="ChEBI" id="CHEBI:49883"/>
    </cofactor>
</comment>
<dbReference type="RefSeq" id="WP_138084437.1">
    <property type="nucleotide sequence ID" value="NZ_VAUV01000001.1"/>
</dbReference>
<dbReference type="OrthoDB" id="9805142at2"/>
<dbReference type="InterPro" id="IPR009010">
    <property type="entry name" value="Asp_de-COase-like_dom_sf"/>
</dbReference>
<dbReference type="CDD" id="cd02767">
    <property type="entry name" value="MopB_ydeP"/>
    <property type="match status" value="1"/>
</dbReference>
<comment type="similarity">
    <text evidence="3">Belongs to the prokaryotic molybdopterin-containing oxidoreductase family.</text>
</comment>
<dbReference type="InterPro" id="IPR050123">
    <property type="entry name" value="Prok_molybdopt-oxidoreductase"/>
</dbReference>